<keyword evidence="1" id="KW-0732">Signal</keyword>
<dbReference type="AlphaFoldDB" id="A0A3D9IV81"/>
<dbReference type="RefSeq" id="WP_116062825.1">
    <property type="nucleotide sequence ID" value="NZ_QRDZ01000019.1"/>
</dbReference>
<dbReference type="Pfam" id="PF07833">
    <property type="entry name" value="Cu_amine_oxidN1"/>
    <property type="match status" value="1"/>
</dbReference>
<comment type="caution">
    <text evidence="3">The sequence shown here is derived from an EMBL/GenBank/DDBJ whole genome shotgun (WGS) entry which is preliminary data.</text>
</comment>
<protein>
    <submittedName>
        <fullName evidence="3">Copper amine oxidase-like protein</fullName>
    </submittedName>
</protein>
<proteinExistence type="predicted"/>
<evidence type="ECO:0000313" key="3">
    <source>
        <dbReference type="EMBL" id="RED65419.1"/>
    </source>
</evidence>
<dbReference type="InterPro" id="IPR012854">
    <property type="entry name" value="Cu_amine_oxidase-like_N"/>
</dbReference>
<reference evidence="3 4" key="1">
    <citation type="submission" date="2018-07" db="EMBL/GenBank/DDBJ databases">
        <title>Genomic Encyclopedia of Type Strains, Phase III (KMG-III): the genomes of soil and plant-associated and newly described type strains.</title>
        <authorList>
            <person name="Whitman W."/>
        </authorList>
    </citation>
    <scope>NUCLEOTIDE SEQUENCE [LARGE SCALE GENOMIC DNA]</scope>
    <source>
        <strain evidence="3 4">CECT 7287</strain>
    </source>
</reference>
<dbReference type="InterPro" id="IPR036582">
    <property type="entry name" value="Mao_N_sf"/>
</dbReference>
<keyword evidence="4" id="KW-1185">Reference proteome</keyword>
<dbReference type="InterPro" id="IPR036770">
    <property type="entry name" value="Ankyrin_rpt-contain_sf"/>
</dbReference>
<accession>A0A3D9IV81</accession>
<dbReference type="OrthoDB" id="1954422at2"/>
<evidence type="ECO:0000313" key="4">
    <source>
        <dbReference type="Proteomes" id="UP000256977"/>
    </source>
</evidence>
<name>A0A3D9IV81_9BACL</name>
<dbReference type="Proteomes" id="UP000256977">
    <property type="component" value="Unassembled WGS sequence"/>
</dbReference>
<organism evidence="3 4">
    <name type="scientific">Cohnella phaseoli</name>
    <dbReference type="NCBI Taxonomy" id="456490"/>
    <lineage>
        <taxon>Bacteria</taxon>
        <taxon>Bacillati</taxon>
        <taxon>Bacillota</taxon>
        <taxon>Bacilli</taxon>
        <taxon>Bacillales</taxon>
        <taxon>Paenibacillaceae</taxon>
        <taxon>Cohnella</taxon>
    </lineage>
</organism>
<dbReference type="Gene3D" id="3.30.457.10">
    <property type="entry name" value="Copper amine oxidase-like, N-terminal domain"/>
    <property type="match status" value="1"/>
</dbReference>
<dbReference type="SUPFAM" id="SSF55383">
    <property type="entry name" value="Copper amine oxidase, domain N"/>
    <property type="match status" value="1"/>
</dbReference>
<dbReference type="SUPFAM" id="SSF48403">
    <property type="entry name" value="Ankyrin repeat"/>
    <property type="match status" value="1"/>
</dbReference>
<evidence type="ECO:0000259" key="2">
    <source>
        <dbReference type="Pfam" id="PF07833"/>
    </source>
</evidence>
<dbReference type="Gene3D" id="1.25.40.20">
    <property type="entry name" value="Ankyrin repeat-containing domain"/>
    <property type="match status" value="1"/>
</dbReference>
<sequence>MKRTFLLFLTVLLLIPGFATAAPAKKESQKPEPVVLFINGKKTEINPKPLLQNDVVYIPLSVLRQMKLPIKLDNKRLTIKKDYYPIVLSLGSKIIKANDEVVRLSHPATTINGQFYIPIEVLDHVSGLGIVWNKDKVELKLYDWIPLVEDAVDKEDAEEVKELIRLGANPSFALMYSIQNETPNIEIVNIALDVIDNILEPANYFDAAVKYKQTEIVRLMLEKGKVTKESAPKLEHGLSYIGSALGKWNLQQESATARIPPEVTTPPSGEVAQLLYEHGFEIVPLDVYEALASRNTQNLEWLLSHGADPNGETVKLVYLDDTEKNIYFHAYGFERDPQRKQKLIVSAYEITSWNPSLENMQNLNLLIVNYKTNLDPLTQAQKDRLLELALSNTMQELANVLREAGAK</sequence>
<feature type="signal peptide" evidence="1">
    <location>
        <begin position="1"/>
        <end position="21"/>
    </location>
</feature>
<feature type="domain" description="Copper amine oxidase-like N-terminal" evidence="2">
    <location>
        <begin position="38"/>
        <end position="138"/>
    </location>
</feature>
<dbReference type="EMBL" id="QRDZ01000019">
    <property type="protein sequence ID" value="RED65419.1"/>
    <property type="molecule type" value="Genomic_DNA"/>
</dbReference>
<feature type="chain" id="PRO_5017640646" evidence="1">
    <location>
        <begin position="22"/>
        <end position="407"/>
    </location>
</feature>
<gene>
    <name evidence="3" type="ORF">DFP98_11950</name>
</gene>
<evidence type="ECO:0000256" key="1">
    <source>
        <dbReference type="SAM" id="SignalP"/>
    </source>
</evidence>